<sequence>MGKLSQLFGLSKKGSPAPSSTPLPNINTPLTSTAEPWQGNLPCVFSPTDGCANHNPTGDDSLFFDPLLFPPSDKVKHSGNHRATGTKAEGLNTKGLLTSLPRDFTSGALSSLPRVHKSAAYNLCFYHVHFVMAQLRAGAGAVTPQLSLLACSATTGRSPALSWAIRPLISSPSESIEEATLLLEYSLAFSVKADLGSWTESTTHGRAVAKEMLIGAGYREFTPCAHTKVSFKSHIGHGRDHVRTAGVTYVVTGSDGDETKGEWKSDDGQGEEREGTSCAKCYTDTQLRFTLMRDGVVIVGCQVWKDLGKGEHPGEKWLSLVRGGEVTVQRQAGDFGRMRRMFLEADGELVEEVNTGGGEANVRGADE</sequence>
<organism evidence="2 3">
    <name type="scientific">Cercophora newfieldiana</name>
    <dbReference type="NCBI Taxonomy" id="92897"/>
    <lineage>
        <taxon>Eukaryota</taxon>
        <taxon>Fungi</taxon>
        <taxon>Dikarya</taxon>
        <taxon>Ascomycota</taxon>
        <taxon>Pezizomycotina</taxon>
        <taxon>Sordariomycetes</taxon>
        <taxon>Sordariomycetidae</taxon>
        <taxon>Sordariales</taxon>
        <taxon>Lasiosphaeriaceae</taxon>
        <taxon>Cercophora</taxon>
    </lineage>
</organism>
<accession>A0AA39YSU4</accession>
<reference evidence="2" key="1">
    <citation type="submission" date="2023-06" db="EMBL/GenBank/DDBJ databases">
        <title>Genome-scale phylogeny and comparative genomics of the fungal order Sordariales.</title>
        <authorList>
            <consortium name="Lawrence Berkeley National Laboratory"/>
            <person name="Hensen N."/>
            <person name="Bonometti L."/>
            <person name="Westerberg I."/>
            <person name="Brannstrom I.O."/>
            <person name="Guillou S."/>
            <person name="Cros-Aarteil S."/>
            <person name="Calhoun S."/>
            <person name="Haridas S."/>
            <person name="Kuo A."/>
            <person name="Mondo S."/>
            <person name="Pangilinan J."/>
            <person name="Riley R."/>
            <person name="Labutti K."/>
            <person name="Andreopoulos B."/>
            <person name="Lipzen A."/>
            <person name="Chen C."/>
            <person name="Yanf M."/>
            <person name="Daum C."/>
            <person name="Ng V."/>
            <person name="Clum A."/>
            <person name="Steindorff A."/>
            <person name="Ohm R."/>
            <person name="Martin F."/>
            <person name="Silar P."/>
            <person name="Natvig D."/>
            <person name="Lalanne C."/>
            <person name="Gautier V."/>
            <person name="Ament-Velasquez S.L."/>
            <person name="Kruys A."/>
            <person name="Hutchinson M.I."/>
            <person name="Powell A.J."/>
            <person name="Barry K."/>
            <person name="Miller A.N."/>
            <person name="Grigoriev I.V."/>
            <person name="Debuchy R."/>
            <person name="Gladieux P."/>
            <person name="Thoren M.H."/>
            <person name="Johannesson H."/>
        </authorList>
    </citation>
    <scope>NUCLEOTIDE SEQUENCE</scope>
    <source>
        <strain evidence="2">SMH2532-1</strain>
    </source>
</reference>
<feature type="region of interest" description="Disordered" evidence="1">
    <location>
        <begin position="256"/>
        <end position="275"/>
    </location>
</feature>
<dbReference type="AlphaFoldDB" id="A0AA39YSU4"/>
<dbReference type="Proteomes" id="UP001174936">
    <property type="component" value="Unassembled WGS sequence"/>
</dbReference>
<comment type="caution">
    <text evidence="2">The sequence shown here is derived from an EMBL/GenBank/DDBJ whole genome shotgun (WGS) entry which is preliminary data.</text>
</comment>
<dbReference type="EMBL" id="JAULSV010000001">
    <property type="protein sequence ID" value="KAK0657969.1"/>
    <property type="molecule type" value="Genomic_DNA"/>
</dbReference>
<feature type="compositionally biased region" description="Basic and acidic residues" evidence="1">
    <location>
        <begin position="257"/>
        <end position="275"/>
    </location>
</feature>
<gene>
    <name evidence="2" type="ORF">B0T16DRAFT_502924</name>
</gene>
<feature type="region of interest" description="Disordered" evidence="1">
    <location>
        <begin position="1"/>
        <end position="32"/>
    </location>
</feature>
<proteinExistence type="predicted"/>
<evidence type="ECO:0000256" key="1">
    <source>
        <dbReference type="SAM" id="MobiDB-lite"/>
    </source>
</evidence>
<evidence type="ECO:0000313" key="3">
    <source>
        <dbReference type="Proteomes" id="UP001174936"/>
    </source>
</evidence>
<keyword evidence="3" id="KW-1185">Reference proteome</keyword>
<protein>
    <submittedName>
        <fullName evidence="2">Uncharacterized protein</fullName>
    </submittedName>
</protein>
<name>A0AA39YSU4_9PEZI</name>
<evidence type="ECO:0000313" key="2">
    <source>
        <dbReference type="EMBL" id="KAK0657969.1"/>
    </source>
</evidence>
<feature type="compositionally biased region" description="Polar residues" evidence="1">
    <location>
        <begin position="17"/>
        <end position="32"/>
    </location>
</feature>